<organism evidence="3 4">
    <name type="scientific">Eleusine coracana subsp. coracana</name>
    <dbReference type="NCBI Taxonomy" id="191504"/>
    <lineage>
        <taxon>Eukaryota</taxon>
        <taxon>Viridiplantae</taxon>
        <taxon>Streptophyta</taxon>
        <taxon>Embryophyta</taxon>
        <taxon>Tracheophyta</taxon>
        <taxon>Spermatophyta</taxon>
        <taxon>Magnoliopsida</taxon>
        <taxon>Liliopsida</taxon>
        <taxon>Poales</taxon>
        <taxon>Poaceae</taxon>
        <taxon>PACMAD clade</taxon>
        <taxon>Chloridoideae</taxon>
        <taxon>Cynodonteae</taxon>
        <taxon>Eleusininae</taxon>
        <taxon>Eleusine</taxon>
    </lineage>
</organism>
<reference evidence="3" key="2">
    <citation type="submission" date="2021-12" db="EMBL/GenBank/DDBJ databases">
        <title>Resequencing data analysis of finger millet.</title>
        <authorList>
            <person name="Hatakeyama M."/>
            <person name="Aluri S."/>
            <person name="Balachadran M.T."/>
            <person name="Sivarajan S.R."/>
            <person name="Poveda L."/>
            <person name="Shimizu-Inatsugi R."/>
            <person name="Schlapbach R."/>
            <person name="Sreeman S.M."/>
            <person name="Shimizu K.K."/>
        </authorList>
    </citation>
    <scope>NUCLEOTIDE SEQUENCE</scope>
</reference>
<evidence type="ECO:0000313" key="4">
    <source>
        <dbReference type="Proteomes" id="UP001054889"/>
    </source>
</evidence>
<feature type="region of interest" description="Disordered" evidence="1">
    <location>
        <begin position="73"/>
        <end position="114"/>
    </location>
</feature>
<dbReference type="EMBL" id="BQKI01000073">
    <property type="protein sequence ID" value="GJN18486.1"/>
    <property type="molecule type" value="Genomic_DNA"/>
</dbReference>
<name>A0AAV5E7G7_ELECO</name>
<keyword evidence="4" id="KW-1185">Reference proteome</keyword>
<accession>A0AAV5E7G7</accession>
<evidence type="ECO:0000259" key="2">
    <source>
        <dbReference type="Pfam" id="PF23467"/>
    </source>
</evidence>
<evidence type="ECO:0000313" key="3">
    <source>
        <dbReference type="EMBL" id="GJN18486.1"/>
    </source>
</evidence>
<reference evidence="3" key="1">
    <citation type="journal article" date="2018" name="DNA Res.">
        <title>Multiple hybrid de novo genome assembly of finger millet, an orphan allotetraploid crop.</title>
        <authorList>
            <person name="Hatakeyama M."/>
            <person name="Aluri S."/>
            <person name="Balachadran M.T."/>
            <person name="Sivarajan S.R."/>
            <person name="Patrignani A."/>
            <person name="Gruter S."/>
            <person name="Poveda L."/>
            <person name="Shimizu-Inatsugi R."/>
            <person name="Baeten J."/>
            <person name="Francoijs K.J."/>
            <person name="Nataraja K.N."/>
            <person name="Reddy Y.A.N."/>
            <person name="Phadnis S."/>
            <person name="Ravikumar R.L."/>
            <person name="Schlapbach R."/>
            <person name="Sreeman S.M."/>
            <person name="Shimizu K.K."/>
        </authorList>
    </citation>
    <scope>NUCLEOTIDE SEQUENCE</scope>
</reference>
<feature type="region of interest" description="Disordered" evidence="1">
    <location>
        <begin position="1"/>
        <end position="33"/>
    </location>
</feature>
<comment type="caution">
    <text evidence="3">The sequence shown here is derived from an EMBL/GenBank/DDBJ whole genome shotgun (WGS) entry which is preliminary data.</text>
</comment>
<evidence type="ECO:0000256" key="1">
    <source>
        <dbReference type="SAM" id="MobiDB-lite"/>
    </source>
</evidence>
<dbReference type="Pfam" id="PF23467">
    <property type="entry name" value="WWE_5"/>
    <property type="match status" value="1"/>
</dbReference>
<dbReference type="AlphaFoldDB" id="A0AAV5E7G7"/>
<proteinExistence type="predicted"/>
<gene>
    <name evidence="3" type="primary">gb05653</name>
    <name evidence="3" type="ORF">PR202_gb05653</name>
</gene>
<dbReference type="InterPro" id="IPR057823">
    <property type="entry name" value="WWE_RCD1"/>
</dbReference>
<sequence>MVIRSAFGQGRRSLWPGPDRAAHGVPGPARARGGRRRGRAFLFDFLRMARIDVDTAEKAPQGWIDGHGACYFSAPTRSPRRGWRRWSGESRGTSDSGSGSAAENAKKMKKQAVRWESAAALEGATGTTSSSASCSSPAG</sequence>
<feature type="region of interest" description="Disordered" evidence="1">
    <location>
        <begin position="120"/>
        <end position="139"/>
    </location>
</feature>
<protein>
    <recommendedName>
        <fullName evidence="2">RCD1 WWE domain-containing protein</fullName>
    </recommendedName>
</protein>
<dbReference type="Proteomes" id="UP001054889">
    <property type="component" value="Unassembled WGS sequence"/>
</dbReference>
<feature type="domain" description="RCD1 WWE" evidence="2">
    <location>
        <begin position="38"/>
        <end position="72"/>
    </location>
</feature>